<dbReference type="AlphaFoldDB" id="A0A6A6VCK1"/>
<evidence type="ECO:0000256" key="7">
    <source>
        <dbReference type="RuleBase" id="RU003909"/>
    </source>
</evidence>
<protein>
    <recommendedName>
        <fullName evidence="7">Profilin</fullName>
    </recommendedName>
</protein>
<evidence type="ECO:0000256" key="4">
    <source>
        <dbReference type="ARBA" id="ARBA00023203"/>
    </source>
</evidence>
<dbReference type="OrthoDB" id="421374at2759"/>
<evidence type="ECO:0000256" key="5">
    <source>
        <dbReference type="ARBA" id="ARBA00023212"/>
    </source>
</evidence>
<dbReference type="InterPro" id="IPR048278">
    <property type="entry name" value="PFN"/>
</dbReference>
<dbReference type="PRINTS" id="PR01640">
    <property type="entry name" value="PROFILINPLNT"/>
</dbReference>
<comment type="subunit">
    <text evidence="6">Occurs in many kinds of cells as a complex with monomeric actin in a 1:1 ratio.</text>
</comment>
<dbReference type="PANTHER" id="PTHR11604:SF0">
    <property type="entry name" value="PROFILIN"/>
    <property type="match status" value="1"/>
</dbReference>
<dbReference type="GO" id="GO:0005938">
    <property type="term" value="C:cell cortex"/>
    <property type="evidence" value="ECO:0007669"/>
    <property type="project" value="TreeGrafter"/>
</dbReference>
<comment type="similarity">
    <text evidence="2 7">Belongs to the profilin family.</text>
</comment>
<reference evidence="8" key="1">
    <citation type="journal article" date="2020" name="Stud. Mycol.">
        <title>101 Dothideomycetes genomes: a test case for predicting lifestyles and emergence of pathogens.</title>
        <authorList>
            <person name="Haridas S."/>
            <person name="Albert R."/>
            <person name="Binder M."/>
            <person name="Bloem J."/>
            <person name="Labutti K."/>
            <person name="Salamov A."/>
            <person name="Andreopoulos B."/>
            <person name="Baker S."/>
            <person name="Barry K."/>
            <person name="Bills G."/>
            <person name="Bluhm B."/>
            <person name="Cannon C."/>
            <person name="Castanera R."/>
            <person name="Culley D."/>
            <person name="Daum C."/>
            <person name="Ezra D."/>
            <person name="Gonzalez J."/>
            <person name="Henrissat B."/>
            <person name="Kuo A."/>
            <person name="Liang C."/>
            <person name="Lipzen A."/>
            <person name="Lutzoni F."/>
            <person name="Magnuson J."/>
            <person name="Mondo S."/>
            <person name="Nolan M."/>
            <person name="Ohm R."/>
            <person name="Pangilinan J."/>
            <person name="Park H.-J."/>
            <person name="Ramirez L."/>
            <person name="Alfaro M."/>
            <person name="Sun H."/>
            <person name="Tritt A."/>
            <person name="Yoshinaga Y."/>
            <person name="Zwiers L.-H."/>
            <person name="Turgeon B."/>
            <person name="Goodwin S."/>
            <person name="Spatafora J."/>
            <person name="Crous P."/>
            <person name="Grigoriev I."/>
        </authorList>
    </citation>
    <scope>NUCLEOTIDE SEQUENCE</scope>
    <source>
        <strain evidence="8">CBS 119925</strain>
    </source>
</reference>
<evidence type="ECO:0000256" key="2">
    <source>
        <dbReference type="ARBA" id="ARBA00010058"/>
    </source>
</evidence>
<dbReference type="CDD" id="cd00148">
    <property type="entry name" value="PROF"/>
    <property type="match status" value="1"/>
</dbReference>
<keyword evidence="9" id="KW-1185">Reference proteome</keyword>
<evidence type="ECO:0000256" key="3">
    <source>
        <dbReference type="ARBA" id="ARBA00022490"/>
    </source>
</evidence>
<comment type="subcellular location">
    <subcellularLocation>
        <location evidence="1">Cytoplasm</location>
        <location evidence="1">Cytoskeleton</location>
    </subcellularLocation>
</comment>
<dbReference type="PANTHER" id="PTHR11604">
    <property type="entry name" value="PROFILIN"/>
    <property type="match status" value="1"/>
</dbReference>
<evidence type="ECO:0000313" key="9">
    <source>
        <dbReference type="Proteomes" id="UP000799440"/>
    </source>
</evidence>
<dbReference type="Pfam" id="PF00235">
    <property type="entry name" value="Profilin"/>
    <property type="match status" value="1"/>
</dbReference>
<dbReference type="SUPFAM" id="SSF55770">
    <property type="entry name" value="Profilin (actin-binding protein)"/>
    <property type="match status" value="1"/>
</dbReference>
<dbReference type="Gene3D" id="3.30.450.30">
    <property type="entry name" value="Dynein light chain 2a, cytoplasmic"/>
    <property type="match status" value="1"/>
</dbReference>
<dbReference type="GO" id="GO:0003785">
    <property type="term" value="F:actin monomer binding"/>
    <property type="evidence" value="ECO:0007669"/>
    <property type="project" value="TreeGrafter"/>
</dbReference>
<dbReference type="InterPro" id="IPR027310">
    <property type="entry name" value="Profilin_CS"/>
</dbReference>
<dbReference type="PRINTS" id="PR00392">
    <property type="entry name" value="PROFILIN"/>
</dbReference>
<name>A0A6A6VCK1_9PLEO</name>
<keyword evidence="3" id="KW-0963">Cytoplasm</keyword>
<gene>
    <name evidence="8" type="ORF">M011DRAFT_467837</name>
</gene>
<sequence length="129" mass="13921">MSWQAYVDQSLVGTGNIDKAVIVGLDGTVWASTEGFSIPPAELKVILDSFDDKSDPKKVIVEGLKVNGEKYMTISADEDSLKAKKGKEGLVVAKTNQAVLIGHHPEDIQTNVANSSVAELQEYLKKVGY</sequence>
<evidence type="ECO:0000313" key="8">
    <source>
        <dbReference type="EMBL" id="KAF2747310.1"/>
    </source>
</evidence>
<dbReference type="GO" id="GO:0005856">
    <property type="term" value="C:cytoskeleton"/>
    <property type="evidence" value="ECO:0007669"/>
    <property type="project" value="UniProtKB-SubCell"/>
</dbReference>
<evidence type="ECO:0000256" key="1">
    <source>
        <dbReference type="ARBA" id="ARBA00004245"/>
    </source>
</evidence>
<dbReference type="InterPro" id="IPR036140">
    <property type="entry name" value="PFN_sf"/>
</dbReference>
<dbReference type="InterPro" id="IPR005455">
    <property type="entry name" value="PFN_euk"/>
</dbReference>
<dbReference type="EMBL" id="MU006573">
    <property type="protein sequence ID" value="KAF2747310.1"/>
    <property type="molecule type" value="Genomic_DNA"/>
</dbReference>
<dbReference type="Proteomes" id="UP000799440">
    <property type="component" value="Unassembled WGS sequence"/>
</dbReference>
<evidence type="ECO:0000256" key="6">
    <source>
        <dbReference type="RuleBase" id="RU003908"/>
    </source>
</evidence>
<accession>A0A6A6VCK1</accession>
<keyword evidence="4 7" id="KW-0009">Actin-binding</keyword>
<dbReference type="PROSITE" id="PS00414">
    <property type="entry name" value="PROFILIN"/>
    <property type="match status" value="1"/>
</dbReference>
<dbReference type="FunFam" id="3.30.450.30:FF:000015">
    <property type="entry name" value="Profilin"/>
    <property type="match status" value="1"/>
</dbReference>
<keyword evidence="5 6" id="KW-0206">Cytoskeleton</keyword>
<dbReference type="SMART" id="SM00392">
    <property type="entry name" value="PROF"/>
    <property type="match status" value="1"/>
</dbReference>
<comment type="function">
    <text evidence="6">Binds to actin and affects the structure of the cytoskeleton. At high concentrations, profilin prevents the polymerization of actin, whereas it enhances it at low concentrations.</text>
</comment>
<organism evidence="8 9">
    <name type="scientific">Sporormia fimetaria CBS 119925</name>
    <dbReference type="NCBI Taxonomy" id="1340428"/>
    <lineage>
        <taxon>Eukaryota</taxon>
        <taxon>Fungi</taxon>
        <taxon>Dikarya</taxon>
        <taxon>Ascomycota</taxon>
        <taxon>Pezizomycotina</taxon>
        <taxon>Dothideomycetes</taxon>
        <taxon>Pleosporomycetidae</taxon>
        <taxon>Pleosporales</taxon>
        <taxon>Sporormiaceae</taxon>
        <taxon>Sporormia</taxon>
    </lineage>
</organism>
<proteinExistence type="inferred from homology"/>